<evidence type="ECO:0000256" key="1">
    <source>
        <dbReference type="SAM" id="Phobius"/>
    </source>
</evidence>
<dbReference type="Proteomes" id="UP000054560">
    <property type="component" value="Unassembled WGS sequence"/>
</dbReference>
<keyword evidence="3" id="KW-1185">Reference proteome</keyword>
<dbReference type="AlphaFoldDB" id="A0A0L0G219"/>
<organism evidence="2 3">
    <name type="scientific">Sphaeroforma arctica JP610</name>
    <dbReference type="NCBI Taxonomy" id="667725"/>
    <lineage>
        <taxon>Eukaryota</taxon>
        <taxon>Ichthyosporea</taxon>
        <taxon>Ichthyophonida</taxon>
        <taxon>Sphaeroforma</taxon>
    </lineage>
</organism>
<keyword evidence="1" id="KW-0472">Membrane</keyword>
<sequence length="147" mass="16516">MVGVKDYTHPVIQQQIRTTTVYYVSTCQSWLSKTFIPGLIVLMIAVIVKRIALETRTYKDLVMAAGLAIIVPYFAIIVTTAQQRVVESGLEDPMLMVDDLSIIGRGHLMIAAALVCFLLLQFNEVTEDILEDLEKEAKQVETSKKKR</sequence>
<keyword evidence="1" id="KW-1133">Transmembrane helix</keyword>
<gene>
    <name evidence="2" type="ORF">SARC_04827</name>
</gene>
<evidence type="ECO:0000313" key="3">
    <source>
        <dbReference type="Proteomes" id="UP000054560"/>
    </source>
</evidence>
<feature type="transmembrane region" description="Helical" evidence="1">
    <location>
        <begin position="102"/>
        <end position="120"/>
    </location>
</feature>
<accession>A0A0L0G219</accession>
<keyword evidence="1" id="KW-0812">Transmembrane</keyword>
<dbReference type="EMBL" id="KQ241882">
    <property type="protein sequence ID" value="KNC82884.1"/>
    <property type="molecule type" value="Genomic_DNA"/>
</dbReference>
<feature type="transmembrane region" description="Helical" evidence="1">
    <location>
        <begin position="30"/>
        <end position="49"/>
    </location>
</feature>
<reference evidence="2 3" key="1">
    <citation type="submission" date="2011-02" db="EMBL/GenBank/DDBJ databases">
        <title>The Genome Sequence of Sphaeroforma arctica JP610.</title>
        <authorList>
            <consortium name="The Broad Institute Genome Sequencing Platform"/>
            <person name="Russ C."/>
            <person name="Cuomo C."/>
            <person name="Young S.K."/>
            <person name="Zeng Q."/>
            <person name="Gargeya S."/>
            <person name="Alvarado L."/>
            <person name="Berlin A."/>
            <person name="Chapman S.B."/>
            <person name="Chen Z."/>
            <person name="Freedman E."/>
            <person name="Gellesch M."/>
            <person name="Goldberg J."/>
            <person name="Griggs A."/>
            <person name="Gujja S."/>
            <person name="Heilman E."/>
            <person name="Heiman D."/>
            <person name="Howarth C."/>
            <person name="Mehta T."/>
            <person name="Neiman D."/>
            <person name="Pearson M."/>
            <person name="Roberts A."/>
            <person name="Saif S."/>
            <person name="Shea T."/>
            <person name="Shenoy N."/>
            <person name="Sisk P."/>
            <person name="Stolte C."/>
            <person name="Sykes S."/>
            <person name="White J."/>
            <person name="Yandava C."/>
            <person name="Burger G."/>
            <person name="Gray M.W."/>
            <person name="Holland P.W.H."/>
            <person name="King N."/>
            <person name="Lang F.B.F."/>
            <person name="Roger A.J."/>
            <person name="Ruiz-Trillo I."/>
            <person name="Haas B."/>
            <person name="Nusbaum C."/>
            <person name="Birren B."/>
        </authorList>
    </citation>
    <scope>NUCLEOTIDE SEQUENCE [LARGE SCALE GENOMIC DNA]</scope>
    <source>
        <strain evidence="2 3">JP610</strain>
    </source>
</reference>
<evidence type="ECO:0000313" key="2">
    <source>
        <dbReference type="EMBL" id="KNC82884.1"/>
    </source>
</evidence>
<protein>
    <submittedName>
        <fullName evidence="2">Uncharacterized protein</fullName>
    </submittedName>
</protein>
<proteinExistence type="predicted"/>
<feature type="transmembrane region" description="Helical" evidence="1">
    <location>
        <begin position="61"/>
        <end position="82"/>
    </location>
</feature>
<dbReference type="RefSeq" id="XP_014156786.1">
    <property type="nucleotide sequence ID" value="XM_014301311.1"/>
</dbReference>
<dbReference type="GeneID" id="25905331"/>
<name>A0A0L0G219_9EUKA</name>